<dbReference type="GO" id="GO:0005576">
    <property type="term" value="C:extracellular region"/>
    <property type="evidence" value="ECO:0007669"/>
    <property type="project" value="InterPro"/>
</dbReference>
<dbReference type="GO" id="GO:0005509">
    <property type="term" value="F:calcium ion binding"/>
    <property type="evidence" value="ECO:0007669"/>
    <property type="project" value="InterPro"/>
</dbReference>
<dbReference type="PANTHER" id="PTHR10697">
    <property type="entry name" value="MAMMALIAN EPENDYMIN-RELATED PROTEIN 1"/>
    <property type="match status" value="1"/>
</dbReference>
<dbReference type="PANTHER" id="PTHR10697:SF1">
    <property type="entry name" value="MAMMALIAN EPENDYMIN-RELATED PROTEIN 1"/>
    <property type="match status" value="1"/>
</dbReference>
<keyword evidence="1" id="KW-0732">Signal</keyword>
<protein>
    <submittedName>
        <fullName evidence="3">Uncharacterized protein LOC106077007</fullName>
    </submittedName>
</protein>
<evidence type="ECO:0000256" key="1">
    <source>
        <dbReference type="SAM" id="SignalP"/>
    </source>
</evidence>
<accession>A0A9W2YVM9</accession>
<evidence type="ECO:0000313" key="3">
    <source>
        <dbReference type="RefSeq" id="XP_055866828.1"/>
    </source>
</evidence>
<gene>
    <name evidence="3" type="primary">LOC106077007</name>
</gene>
<dbReference type="OrthoDB" id="6039697at2759"/>
<organism evidence="2 3">
    <name type="scientific">Biomphalaria glabrata</name>
    <name type="common">Bloodfluke planorb</name>
    <name type="synonym">Freshwater snail</name>
    <dbReference type="NCBI Taxonomy" id="6526"/>
    <lineage>
        <taxon>Eukaryota</taxon>
        <taxon>Metazoa</taxon>
        <taxon>Spiralia</taxon>
        <taxon>Lophotrochozoa</taxon>
        <taxon>Mollusca</taxon>
        <taxon>Gastropoda</taxon>
        <taxon>Heterobranchia</taxon>
        <taxon>Euthyneura</taxon>
        <taxon>Panpulmonata</taxon>
        <taxon>Hygrophila</taxon>
        <taxon>Lymnaeoidea</taxon>
        <taxon>Planorbidae</taxon>
        <taxon>Biomphalaria</taxon>
    </lineage>
</organism>
<dbReference type="InterPro" id="IPR001299">
    <property type="entry name" value="Ependymin"/>
</dbReference>
<reference evidence="3" key="1">
    <citation type="submission" date="2025-08" db="UniProtKB">
        <authorList>
            <consortium name="RefSeq"/>
        </authorList>
    </citation>
    <scope>IDENTIFICATION</scope>
</reference>
<dbReference type="RefSeq" id="XP_055866828.1">
    <property type="nucleotide sequence ID" value="XM_056010853.1"/>
</dbReference>
<keyword evidence="2" id="KW-1185">Reference proteome</keyword>
<evidence type="ECO:0000313" key="2">
    <source>
        <dbReference type="Proteomes" id="UP001165740"/>
    </source>
</evidence>
<dbReference type="Proteomes" id="UP001165740">
    <property type="component" value="Chromosome 14"/>
</dbReference>
<dbReference type="GeneID" id="106077007"/>
<dbReference type="GO" id="GO:0007160">
    <property type="term" value="P:cell-matrix adhesion"/>
    <property type="evidence" value="ECO:0007669"/>
    <property type="project" value="InterPro"/>
</dbReference>
<feature type="signal peptide" evidence="1">
    <location>
        <begin position="1"/>
        <end position="16"/>
    </location>
</feature>
<name>A0A9W2YVM9_BIOGL</name>
<dbReference type="GO" id="GO:0005764">
    <property type="term" value="C:lysosome"/>
    <property type="evidence" value="ECO:0007669"/>
    <property type="project" value="TreeGrafter"/>
</dbReference>
<proteinExistence type="predicted"/>
<feature type="chain" id="PRO_5040904599" evidence="1">
    <location>
        <begin position="17"/>
        <end position="182"/>
    </location>
</feature>
<sequence length="182" mass="19811">MISKIICFLVLSLVSADQDPTKVCSPDQVSFYSYNIEKDVISLVNIDYKSKIMAVALGNTTVVNDLQSEKSYITENGTCQSSDLPKDPYPQCLPANAVQLANITVGLGSNQLTGTVWQFPYNNGVLKVAFTNVPNAPNYPFLTRFVDDKGVVSASFFVDIATNITQPALLKIPDLCPPKVIV</sequence>
<dbReference type="AlphaFoldDB" id="A0A9W2YVM9"/>